<dbReference type="Gene3D" id="3.40.190.10">
    <property type="entry name" value="Periplasmic binding protein-like II"/>
    <property type="match status" value="1"/>
</dbReference>
<dbReference type="CDD" id="cd07012">
    <property type="entry name" value="PBP2_Bug_TTT"/>
    <property type="match status" value="1"/>
</dbReference>
<keyword evidence="3" id="KW-1185">Reference proteome</keyword>
<reference evidence="2" key="1">
    <citation type="submission" date="2022-05" db="EMBL/GenBank/DDBJ databases">
        <title>Schlegelella sp. nov., isolated from mangrove soil.</title>
        <authorList>
            <person name="Liu Y."/>
            <person name="Ge X."/>
            <person name="Liu W."/>
        </authorList>
    </citation>
    <scope>NUCLEOTIDE SEQUENCE</scope>
    <source>
        <strain evidence="2">S2-27</strain>
    </source>
</reference>
<dbReference type="Pfam" id="PF03401">
    <property type="entry name" value="TctC"/>
    <property type="match status" value="1"/>
</dbReference>
<dbReference type="Proteomes" id="UP001165541">
    <property type="component" value="Unassembled WGS sequence"/>
</dbReference>
<gene>
    <name evidence="2" type="ORF">M8A51_25515</name>
</gene>
<dbReference type="InterPro" id="IPR042100">
    <property type="entry name" value="Bug_dom1"/>
</dbReference>
<dbReference type="RefSeq" id="WP_251781439.1">
    <property type="nucleotide sequence ID" value="NZ_JAMKFE010000026.1"/>
</dbReference>
<name>A0ABT0YVY1_9BURK</name>
<dbReference type="SUPFAM" id="SSF53850">
    <property type="entry name" value="Periplasmic binding protein-like II"/>
    <property type="match status" value="1"/>
</dbReference>
<evidence type="ECO:0000313" key="2">
    <source>
        <dbReference type="EMBL" id="MCM5682897.1"/>
    </source>
</evidence>
<dbReference type="PIRSF" id="PIRSF017082">
    <property type="entry name" value="YflP"/>
    <property type="match status" value="1"/>
</dbReference>
<dbReference type="PANTHER" id="PTHR42928">
    <property type="entry name" value="TRICARBOXYLATE-BINDING PROTEIN"/>
    <property type="match status" value="1"/>
</dbReference>
<proteinExistence type="inferred from homology"/>
<comment type="similarity">
    <text evidence="1">Belongs to the UPF0065 (bug) family.</text>
</comment>
<dbReference type="EMBL" id="JAMKFE010000026">
    <property type="protein sequence ID" value="MCM5682897.1"/>
    <property type="molecule type" value="Genomic_DNA"/>
</dbReference>
<evidence type="ECO:0000256" key="1">
    <source>
        <dbReference type="ARBA" id="ARBA00006987"/>
    </source>
</evidence>
<protein>
    <submittedName>
        <fullName evidence="2">Tripartite tricarboxylate transporter substrate binding protein</fullName>
    </submittedName>
</protein>
<comment type="caution">
    <text evidence="2">The sequence shown here is derived from an EMBL/GenBank/DDBJ whole genome shotgun (WGS) entry which is preliminary data.</text>
</comment>
<sequence>MSLNRRQLLFAAPAALTGRLAARARYPERPVTLVDPFTAGSSTDYFSRVLATEMGKLWGQPVVVENKAGGGGSVGAETVVRAAPDGYVLGMASVSTLVSNPVLNRMQHYDPLADFTLISTLVTVPSATVVLASSPLKTLDDLVKAARARPGGVSFASPGVGSAGHVLLEHFSHLAGAKFNHVPYRGGGPLQTELLGGQIDAASENLPLLMPHIQSGRLRVLAVRDLQRLSQLPEAPTFKELGYEPVSQPLWFGLVGPAGLPRDVVQRLCDATHQAVRAPGFRQQAERVAATVSSGTPEQFRAQVGRWLDQYEVMVRTTRMRPERAERANDSIHASGTG</sequence>
<dbReference type="PANTHER" id="PTHR42928:SF5">
    <property type="entry name" value="BLR1237 PROTEIN"/>
    <property type="match status" value="1"/>
</dbReference>
<dbReference type="InterPro" id="IPR005064">
    <property type="entry name" value="BUG"/>
</dbReference>
<organism evidence="2 3">
    <name type="scientific">Caldimonas mangrovi</name>
    <dbReference type="NCBI Taxonomy" id="2944811"/>
    <lineage>
        <taxon>Bacteria</taxon>
        <taxon>Pseudomonadati</taxon>
        <taxon>Pseudomonadota</taxon>
        <taxon>Betaproteobacteria</taxon>
        <taxon>Burkholderiales</taxon>
        <taxon>Sphaerotilaceae</taxon>
        <taxon>Caldimonas</taxon>
    </lineage>
</organism>
<accession>A0ABT0YVY1</accession>
<dbReference type="Gene3D" id="3.40.190.150">
    <property type="entry name" value="Bordetella uptake gene, domain 1"/>
    <property type="match status" value="1"/>
</dbReference>
<evidence type="ECO:0000313" key="3">
    <source>
        <dbReference type="Proteomes" id="UP001165541"/>
    </source>
</evidence>